<gene>
    <name evidence="1" type="ORF">GYA93_07505</name>
</gene>
<organism evidence="1 2">
    <name type="scientific">Gordonia desulfuricans</name>
    <dbReference type="NCBI Taxonomy" id="89051"/>
    <lineage>
        <taxon>Bacteria</taxon>
        <taxon>Bacillati</taxon>
        <taxon>Actinomycetota</taxon>
        <taxon>Actinomycetes</taxon>
        <taxon>Mycobacteriales</taxon>
        <taxon>Gordoniaceae</taxon>
        <taxon>Gordonia</taxon>
    </lineage>
</organism>
<evidence type="ECO:0000313" key="2">
    <source>
        <dbReference type="Proteomes" id="UP000466307"/>
    </source>
</evidence>
<dbReference type="PROSITE" id="PS51257">
    <property type="entry name" value="PROKAR_LIPOPROTEIN"/>
    <property type="match status" value="1"/>
</dbReference>
<accession>A0A7K3LML9</accession>
<evidence type="ECO:0008006" key="3">
    <source>
        <dbReference type="Google" id="ProtNLM"/>
    </source>
</evidence>
<name>A0A7K3LML9_9ACTN</name>
<dbReference type="EMBL" id="JAADZU010000017">
    <property type="protein sequence ID" value="NDK89428.1"/>
    <property type="molecule type" value="Genomic_DNA"/>
</dbReference>
<comment type="caution">
    <text evidence="1">The sequence shown here is derived from an EMBL/GenBank/DDBJ whole genome shotgun (WGS) entry which is preliminary data.</text>
</comment>
<protein>
    <recommendedName>
        <fullName evidence="3">Sensor domain-containing protein</fullName>
    </recommendedName>
</protein>
<dbReference type="AlphaFoldDB" id="A0A7K3LML9"/>
<sequence length="221" mass="22615">MSRDRGRRMRRTGVIAVAALAVTVVAACGVDGRAVPAREDLSPLAVTADDFPVPGATRVPQPAVGFALGGLTGSDPAAVDPADCTPPTLDPTGAVVLQVIPAGGPQSFTAAVAYSDDDLSSVDDQARRCARYTVGGGQMVVHVGTDVYDPGLSGVATTEIVREVTSDAPGAGAETQVKSRTLIGQRGSVRVYAQQRWPGTEVPPASDLDSLFTVAVTRAFG</sequence>
<evidence type="ECO:0000313" key="1">
    <source>
        <dbReference type="EMBL" id="NDK89428.1"/>
    </source>
</evidence>
<dbReference type="RefSeq" id="WP_157079394.1">
    <property type="nucleotide sequence ID" value="NZ_JAADZU010000017.1"/>
</dbReference>
<dbReference type="Proteomes" id="UP000466307">
    <property type="component" value="Unassembled WGS sequence"/>
</dbReference>
<reference evidence="1 2" key="1">
    <citation type="submission" date="2020-01" db="EMBL/GenBank/DDBJ databases">
        <title>Investigation of new actinobacteria for the biodesulphurisation of diesel fuel.</title>
        <authorList>
            <person name="Athi Narayanan S.M."/>
        </authorList>
    </citation>
    <scope>NUCLEOTIDE SEQUENCE [LARGE SCALE GENOMIC DNA]</scope>
    <source>
        <strain evidence="1 2">213E</strain>
    </source>
</reference>
<proteinExistence type="predicted"/>
<keyword evidence="2" id="KW-1185">Reference proteome</keyword>